<keyword evidence="2" id="KW-1185">Reference proteome</keyword>
<comment type="caution">
    <text evidence="1">The sequence shown here is derived from an EMBL/GenBank/DDBJ whole genome shotgun (WGS) entry which is preliminary data.</text>
</comment>
<feature type="non-terminal residue" evidence="1">
    <location>
        <position position="1"/>
    </location>
</feature>
<sequence length="117" mass="12722">VSVKESEILTLYSEQDIDGWFEGVNSKGERGLFPASYVEILRTDTTSTLNNNSCSTSGDAKPDSRYANIPPEGFDGSYKPQNKPSQGSDDDWDDDWDDSSTVADEPGTVGGGYHDFA</sequence>
<evidence type="ECO:0000313" key="2">
    <source>
        <dbReference type="Proteomes" id="UP001057452"/>
    </source>
</evidence>
<dbReference type="EMBL" id="CM043793">
    <property type="protein sequence ID" value="KAI4821211.1"/>
    <property type="molecule type" value="Genomic_DNA"/>
</dbReference>
<evidence type="ECO:0000313" key="1">
    <source>
        <dbReference type="EMBL" id="KAI4821211.1"/>
    </source>
</evidence>
<gene>
    <name evidence="1" type="ORF">KUCAC02_029153</name>
</gene>
<feature type="non-terminal residue" evidence="1">
    <location>
        <position position="117"/>
    </location>
</feature>
<name>A0ACB9X5S7_CHAAC</name>
<protein>
    <submittedName>
        <fullName evidence="1">Uncharacterized protein</fullName>
    </submittedName>
</protein>
<proteinExistence type="predicted"/>
<dbReference type="Proteomes" id="UP001057452">
    <property type="component" value="Chromosome 9"/>
</dbReference>
<accession>A0ACB9X5S7</accession>
<organism evidence="1 2">
    <name type="scientific">Chaenocephalus aceratus</name>
    <name type="common">Blackfin icefish</name>
    <name type="synonym">Chaenichthys aceratus</name>
    <dbReference type="NCBI Taxonomy" id="36190"/>
    <lineage>
        <taxon>Eukaryota</taxon>
        <taxon>Metazoa</taxon>
        <taxon>Chordata</taxon>
        <taxon>Craniata</taxon>
        <taxon>Vertebrata</taxon>
        <taxon>Euteleostomi</taxon>
        <taxon>Actinopterygii</taxon>
        <taxon>Neopterygii</taxon>
        <taxon>Teleostei</taxon>
        <taxon>Neoteleostei</taxon>
        <taxon>Acanthomorphata</taxon>
        <taxon>Eupercaria</taxon>
        <taxon>Perciformes</taxon>
        <taxon>Notothenioidei</taxon>
        <taxon>Channichthyidae</taxon>
        <taxon>Chaenocephalus</taxon>
    </lineage>
</organism>
<reference evidence="1" key="1">
    <citation type="submission" date="2022-05" db="EMBL/GenBank/DDBJ databases">
        <title>Chromosome-level genome of Chaenocephalus aceratus.</title>
        <authorList>
            <person name="Park H."/>
        </authorList>
    </citation>
    <scope>NUCLEOTIDE SEQUENCE</scope>
    <source>
        <strain evidence="1">KU_202001</strain>
    </source>
</reference>